<dbReference type="EMBL" id="KF900824">
    <property type="protein sequence ID" value="AIF08200.1"/>
    <property type="molecule type" value="Genomic_DNA"/>
</dbReference>
<sequence length="238" mass="26688">MSVLYFSIFIILVTIMIIPNTLASHDSDKQWGTVSVDKPVLELPYTTTSNAQYEKIKIFGTVEEPRSATYVYMTISEPDGKTYQVKVRVVTDTNKQGHYENYILICCNNAGTYSVYVEWKGYHIGTVTIDVSAKPKSQPTDTLTAEPVTTIPNWIKIHAGWWAGGQINDSTYLLGIQYLIKEGIMVIPSTERLESSGSQEVPGWVKNSARWWATDQIDDITYISGIQYLVSIGIIEVS</sequence>
<proteinExistence type="predicted"/>
<reference evidence="1" key="1">
    <citation type="journal article" date="2014" name="Genome Biol. Evol.">
        <title>Pangenome evidence for extensive interdomain horizontal transfer affecting lineage core and shell genes in uncultured planktonic thaumarchaeota and euryarchaeota.</title>
        <authorList>
            <person name="Deschamps P."/>
            <person name="Zivanovic Y."/>
            <person name="Moreira D."/>
            <person name="Rodriguez-Valera F."/>
            <person name="Lopez-Garcia P."/>
        </authorList>
    </citation>
    <scope>NUCLEOTIDE SEQUENCE</scope>
</reference>
<accession>A0A075GZ37</accession>
<protein>
    <submittedName>
        <fullName evidence="1">Blue (Type1) copper domain-containing protein</fullName>
    </submittedName>
</protein>
<name>A0A075GZ37_9ARCH</name>
<evidence type="ECO:0000313" key="1">
    <source>
        <dbReference type="EMBL" id="AIF08200.1"/>
    </source>
</evidence>
<dbReference type="AlphaFoldDB" id="A0A075GZ37"/>
<organism evidence="1">
    <name type="scientific">uncultured marine thaumarchaeote KM3_27_D09</name>
    <dbReference type="NCBI Taxonomy" id="1456110"/>
    <lineage>
        <taxon>Archaea</taxon>
        <taxon>Nitrososphaerota</taxon>
        <taxon>environmental samples</taxon>
    </lineage>
</organism>